<dbReference type="InterPro" id="IPR051679">
    <property type="entry name" value="DASS-Related_Transporters"/>
</dbReference>
<dbReference type="SUPFAM" id="SSF116726">
    <property type="entry name" value="TrkA C-terminal domain-like"/>
    <property type="match status" value="2"/>
</dbReference>
<dbReference type="AlphaFoldDB" id="A0A7W7MMM5"/>
<feature type="transmembrane region" description="Helical" evidence="7">
    <location>
        <begin position="93"/>
        <end position="126"/>
    </location>
</feature>
<keyword evidence="3 7" id="KW-0812">Transmembrane</keyword>
<evidence type="ECO:0000256" key="3">
    <source>
        <dbReference type="ARBA" id="ARBA00022692"/>
    </source>
</evidence>
<sequence>MNDAAICLLILAAAIVLFVWNRLPVEVVALGSTMALYATGLLTLGQVFGGFGDPVIGFIAGLFVVSAGLDACGLTAWAGRQLIARAGTERRRLLVAIMFLAALMTALIGVTGTTAALLPMVVLLAVRLGRSPSGLAMPLAFAGHAGSLLVLTGTPINILASEAAADAGSRPFGYFEFAAVGAPLTAGVVVIAILAGRRLLPERTPRSLPADLSGHARVLVGQYGLDTLAVGLRVPPGSPSIGKPVTELRRRGDDGPLVIGAAGQGAPRGDEPLREDDVIAVHGGTAAIDRFAELHRLERVPDGVTPQLEQLVLNRRVGAAELVLGPRSALVGDTAYPGMTTDSGELVILAIQRQGHELGPQREVLAAGDAVLVQGTWAAMERQLDPAEGVLIVDNPATMRRQAVPFGRDALPAVLIVTAMVVLLATGLVPPAIAAVLAAGAMVLTKVLTMDQAYEGISWTPLVVVAAMYPMSTAMAQSGAADQLAAIVVYVFGGSGLLLLLGLFLLTAVLGQVISNTATALIVIPVAVAAAAEVGVSVLPVMMCVAIAAAGAFLTPIATAANLMVQQPGGYRFTDYGRFGLPMIIWFLVIAVGLVPLIWRL</sequence>
<evidence type="ECO:0000256" key="1">
    <source>
        <dbReference type="ARBA" id="ARBA00004141"/>
    </source>
</evidence>
<dbReference type="GO" id="GO:0008324">
    <property type="term" value="F:monoatomic cation transmembrane transporter activity"/>
    <property type="evidence" value="ECO:0007669"/>
    <property type="project" value="InterPro"/>
</dbReference>
<dbReference type="InterPro" id="IPR036721">
    <property type="entry name" value="RCK_C_sf"/>
</dbReference>
<accession>A0A7W7MMM5</accession>
<protein>
    <submittedName>
        <fullName evidence="9">Di/tricarboxylate transporter</fullName>
    </submittedName>
</protein>
<feature type="transmembrane region" description="Helical" evidence="7">
    <location>
        <begin position="34"/>
        <end position="51"/>
    </location>
</feature>
<dbReference type="InterPro" id="IPR006037">
    <property type="entry name" value="RCK_C"/>
</dbReference>
<evidence type="ECO:0000256" key="4">
    <source>
        <dbReference type="ARBA" id="ARBA00022737"/>
    </source>
</evidence>
<evidence type="ECO:0000256" key="6">
    <source>
        <dbReference type="ARBA" id="ARBA00023136"/>
    </source>
</evidence>
<dbReference type="RefSeq" id="WP_184989693.1">
    <property type="nucleotide sequence ID" value="NZ_BOMK01000095.1"/>
</dbReference>
<feature type="transmembrane region" description="Helical" evidence="7">
    <location>
        <begin position="456"/>
        <end position="472"/>
    </location>
</feature>
<keyword evidence="4" id="KW-0677">Repeat</keyword>
<evidence type="ECO:0000259" key="8">
    <source>
        <dbReference type="PROSITE" id="PS51202"/>
    </source>
</evidence>
<dbReference type="InterPro" id="IPR004680">
    <property type="entry name" value="Cit_transptr-like_dom"/>
</dbReference>
<dbReference type="GO" id="GO:0005886">
    <property type="term" value="C:plasma membrane"/>
    <property type="evidence" value="ECO:0007669"/>
    <property type="project" value="TreeGrafter"/>
</dbReference>
<keyword evidence="2" id="KW-0813">Transport</keyword>
<dbReference type="Pfam" id="PF03600">
    <property type="entry name" value="CitMHS"/>
    <property type="match status" value="1"/>
</dbReference>
<evidence type="ECO:0000256" key="7">
    <source>
        <dbReference type="SAM" id="Phobius"/>
    </source>
</evidence>
<name>A0A7W7MMM5_9ACTN</name>
<evidence type="ECO:0000256" key="5">
    <source>
        <dbReference type="ARBA" id="ARBA00022989"/>
    </source>
</evidence>
<feature type="transmembrane region" description="Helical" evidence="7">
    <location>
        <begin position="484"/>
        <end position="506"/>
    </location>
</feature>
<feature type="transmembrane region" description="Helical" evidence="7">
    <location>
        <begin position="409"/>
        <end position="426"/>
    </location>
</feature>
<evidence type="ECO:0000313" key="10">
    <source>
        <dbReference type="Proteomes" id="UP000578112"/>
    </source>
</evidence>
<comment type="subcellular location">
    <subcellularLocation>
        <location evidence="1">Membrane</location>
        <topology evidence="1">Multi-pass membrane protein</topology>
    </subcellularLocation>
</comment>
<dbReference type="PROSITE" id="PS51202">
    <property type="entry name" value="RCK_C"/>
    <property type="match status" value="1"/>
</dbReference>
<feature type="transmembrane region" description="Helical" evidence="7">
    <location>
        <begin position="172"/>
        <end position="196"/>
    </location>
</feature>
<evidence type="ECO:0000256" key="2">
    <source>
        <dbReference type="ARBA" id="ARBA00022448"/>
    </source>
</evidence>
<dbReference type="PANTHER" id="PTHR43652">
    <property type="entry name" value="BASIC AMINO ACID ANTIPORTER YFCC-RELATED"/>
    <property type="match status" value="1"/>
</dbReference>
<organism evidence="9 10">
    <name type="scientific">Actinoplanes digitatis</name>
    <dbReference type="NCBI Taxonomy" id="1868"/>
    <lineage>
        <taxon>Bacteria</taxon>
        <taxon>Bacillati</taxon>
        <taxon>Actinomycetota</taxon>
        <taxon>Actinomycetes</taxon>
        <taxon>Micromonosporales</taxon>
        <taxon>Micromonosporaceae</taxon>
        <taxon>Actinoplanes</taxon>
    </lineage>
</organism>
<dbReference type="Proteomes" id="UP000578112">
    <property type="component" value="Unassembled WGS sequence"/>
</dbReference>
<dbReference type="EMBL" id="JACHNH010000001">
    <property type="protein sequence ID" value="MBB4760116.1"/>
    <property type="molecule type" value="Genomic_DNA"/>
</dbReference>
<evidence type="ECO:0000313" key="9">
    <source>
        <dbReference type="EMBL" id="MBB4760116.1"/>
    </source>
</evidence>
<dbReference type="PANTHER" id="PTHR43652:SF2">
    <property type="entry name" value="BASIC AMINO ACID ANTIPORTER YFCC-RELATED"/>
    <property type="match status" value="1"/>
</dbReference>
<gene>
    <name evidence="9" type="ORF">BJ971_000672</name>
</gene>
<feature type="transmembrane region" description="Helical" evidence="7">
    <location>
        <begin position="513"/>
        <end position="532"/>
    </location>
</feature>
<feature type="transmembrane region" description="Helical" evidence="7">
    <location>
        <begin position="58"/>
        <end position="78"/>
    </location>
</feature>
<feature type="transmembrane region" description="Helical" evidence="7">
    <location>
        <begin position="579"/>
        <end position="599"/>
    </location>
</feature>
<reference evidence="9 10" key="1">
    <citation type="submission" date="2020-08" db="EMBL/GenBank/DDBJ databases">
        <title>Sequencing the genomes of 1000 actinobacteria strains.</title>
        <authorList>
            <person name="Klenk H.-P."/>
        </authorList>
    </citation>
    <scope>NUCLEOTIDE SEQUENCE [LARGE SCALE GENOMIC DNA]</scope>
    <source>
        <strain evidence="9 10">DSM 43149</strain>
    </source>
</reference>
<proteinExistence type="predicted"/>
<feature type="transmembrane region" description="Helical" evidence="7">
    <location>
        <begin position="538"/>
        <end position="558"/>
    </location>
</feature>
<comment type="caution">
    <text evidence="9">The sequence shown here is derived from an EMBL/GenBank/DDBJ whole genome shotgun (WGS) entry which is preliminary data.</text>
</comment>
<dbReference type="Gene3D" id="3.30.70.1450">
    <property type="entry name" value="Regulator of K+ conductance, C-terminal domain"/>
    <property type="match status" value="1"/>
</dbReference>
<keyword evidence="6 7" id="KW-0472">Membrane</keyword>
<keyword evidence="5 7" id="KW-1133">Transmembrane helix</keyword>
<feature type="domain" description="RCK C-terminal" evidence="8">
    <location>
        <begin position="216"/>
        <end position="297"/>
    </location>
</feature>
<feature type="transmembrane region" description="Helical" evidence="7">
    <location>
        <begin position="138"/>
        <end position="160"/>
    </location>
</feature>
<keyword evidence="10" id="KW-1185">Reference proteome</keyword>
<dbReference type="GO" id="GO:0006813">
    <property type="term" value="P:potassium ion transport"/>
    <property type="evidence" value="ECO:0007669"/>
    <property type="project" value="InterPro"/>
</dbReference>